<evidence type="ECO:0000313" key="3">
    <source>
        <dbReference type="Proteomes" id="UP000191680"/>
    </source>
</evidence>
<reference evidence="2 3" key="1">
    <citation type="submission" date="2016-12" db="EMBL/GenBank/DDBJ databases">
        <authorList>
            <person name="Song W.-J."/>
            <person name="Kurnit D.M."/>
        </authorList>
    </citation>
    <scope>NUCLEOTIDE SEQUENCE [LARGE SCALE GENOMIC DNA]</scope>
    <source>
        <strain evidence="2 3">HSG9</strain>
    </source>
</reference>
<dbReference type="Gene3D" id="3.30.160.670">
    <property type="match status" value="1"/>
</dbReference>
<dbReference type="EMBL" id="MTBC01000013">
    <property type="protein sequence ID" value="OQD41572.1"/>
    <property type="molecule type" value="Genomic_DNA"/>
</dbReference>
<sequence length="174" mass="19566">MKRLLLLLFLVAFASCMGTRVVYDYDKAVNFNNYVKYSYYPELNSGLTQLDEKRLLRVLDSTLLTKGFILDEEPDFYVNITSNAYRSQPQNNVGVGVGGTGRNVGGGISIGLPIGNSGMQRSIQFDFVDVAKDQLFWQAIAEQSFRDNASPSVREQQLKAVVDKVFKKFPPYTK</sequence>
<dbReference type="Proteomes" id="UP000191680">
    <property type="component" value="Unassembled WGS sequence"/>
</dbReference>
<feature type="domain" description="DUF4136" evidence="1">
    <location>
        <begin position="21"/>
        <end position="171"/>
    </location>
</feature>
<evidence type="ECO:0000259" key="1">
    <source>
        <dbReference type="Pfam" id="PF13590"/>
    </source>
</evidence>
<dbReference type="AlphaFoldDB" id="A0A1V6LN13"/>
<dbReference type="RefSeq" id="WP_080319945.1">
    <property type="nucleotide sequence ID" value="NZ_MTBC01000013.1"/>
</dbReference>
<dbReference type="PROSITE" id="PS51257">
    <property type="entry name" value="PROKAR_LIPOPROTEIN"/>
    <property type="match status" value="1"/>
</dbReference>
<organism evidence="2 3">
    <name type="scientific">Croceivirga radicis</name>
    <dbReference type="NCBI Taxonomy" id="1929488"/>
    <lineage>
        <taxon>Bacteria</taxon>
        <taxon>Pseudomonadati</taxon>
        <taxon>Bacteroidota</taxon>
        <taxon>Flavobacteriia</taxon>
        <taxon>Flavobacteriales</taxon>
        <taxon>Flavobacteriaceae</taxon>
        <taxon>Croceivirga</taxon>
    </lineage>
</organism>
<proteinExistence type="predicted"/>
<name>A0A1V6LN13_9FLAO</name>
<accession>A0A1V6LN13</accession>
<comment type="caution">
    <text evidence="2">The sequence shown here is derived from an EMBL/GenBank/DDBJ whole genome shotgun (WGS) entry which is preliminary data.</text>
</comment>
<dbReference type="InterPro" id="IPR025411">
    <property type="entry name" value="DUF4136"/>
</dbReference>
<evidence type="ECO:0000313" key="2">
    <source>
        <dbReference type="EMBL" id="OQD41572.1"/>
    </source>
</evidence>
<dbReference type="OrthoDB" id="1430233at2"/>
<dbReference type="Pfam" id="PF13590">
    <property type="entry name" value="DUF4136"/>
    <property type="match status" value="1"/>
</dbReference>
<protein>
    <recommendedName>
        <fullName evidence="1">DUF4136 domain-containing protein</fullName>
    </recommendedName>
</protein>
<gene>
    <name evidence="2" type="ORF">BUL40_15300</name>
</gene>
<keyword evidence="3" id="KW-1185">Reference proteome</keyword>